<dbReference type="EnsemblMetazoa" id="Aqu2.1.22803_001">
    <property type="protein sequence ID" value="Aqu2.1.22803_001"/>
    <property type="gene ID" value="Aqu2.1.22803"/>
</dbReference>
<name>A0A1X7U566_AMPQE</name>
<feature type="domain" description="WDR36/Utp21 N-terminal" evidence="3">
    <location>
        <begin position="36"/>
        <end position="298"/>
    </location>
</feature>
<dbReference type="Pfam" id="PF25168">
    <property type="entry name" value="Beta-prop_WDR36-Utp21_2nd"/>
    <property type="match status" value="1"/>
</dbReference>
<dbReference type="Proteomes" id="UP000007879">
    <property type="component" value="Unassembled WGS sequence"/>
</dbReference>
<reference evidence="5" key="1">
    <citation type="journal article" date="2010" name="Nature">
        <title>The Amphimedon queenslandica genome and the evolution of animal complexity.</title>
        <authorList>
            <person name="Srivastava M."/>
            <person name="Simakov O."/>
            <person name="Chapman J."/>
            <person name="Fahey B."/>
            <person name="Gauthier M.E."/>
            <person name="Mitros T."/>
            <person name="Richards G.S."/>
            <person name="Conaco C."/>
            <person name="Dacre M."/>
            <person name="Hellsten U."/>
            <person name="Larroux C."/>
            <person name="Putnam N.H."/>
            <person name="Stanke M."/>
            <person name="Adamska M."/>
            <person name="Darling A."/>
            <person name="Degnan S.M."/>
            <person name="Oakley T.H."/>
            <person name="Plachetzki D.C."/>
            <person name="Zhai Y."/>
            <person name="Adamski M."/>
            <person name="Calcino A."/>
            <person name="Cummins S.F."/>
            <person name="Goodstein D.M."/>
            <person name="Harris C."/>
            <person name="Jackson D.J."/>
            <person name="Leys S.P."/>
            <person name="Shu S."/>
            <person name="Woodcroft B.J."/>
            <person name="Vervoort M."/>
            <person name="Kosik K.S."/>
            <person name="Manning G."/>
            <person name="Degnan B.M."/>
            <person name="Rokhsar D.S."/>
        </authorList>
    </citation>
    <scope>NUCLEOTIDE SEQUENCE [LARGE SCALE GENOMIC DNA]</scope>
</reference>
<dbReference type="InterPro" id="IPR001680">
    <property type="entry name" value="WD40_rpt"/>
</dbReference>
<dbReference type="InterPro" id="IPR036322">
    <property type="entry name" value="WD40_repeat_dom_sf"/>
</dbReference>
<feature type="repeat" description="WD" evidence="1">
    <location>
        <begin position="544"/>
        <end position="577"/>
    </location>
</feature>
<protein>
    <submittedName>
        <fullName evidence="4">Uncharacterized protein</fullName>
    </submittedName>
</protein>
<evidence type="ECO:0000259" key="3">
    <source>
        <dbReference type="Pfam" id="PF25171"/>
    </source>
</evidence>
<dbReference type="GO" id="GO:0034388">
    <property type="term" value="C:Pwp2p-containing subcomplex of 90S preribosome"/>
    <property type="evidence" value="ECO:0007669"/>
    <property type="project" value="TreeGrafter"/>
</dbReference>
<dbReference type="STRING" id="400682.A0A1X7U566"/>
<dbReference type="EnsemblMetazoa" id="XM_020000532.1">
    <property type="protein sequence ID" value="XP_019856091.1"/>
    <property type="gene ID" value="LOC100632969"/>
</dbReference>
<sequence length="892" mass="98509">MSTSCSRLYQPFRAVGVCSNGVPHSLFSAGRQSLLATAVGRSFHVYECNKLHLVMISRLQQDEIQCLIQNGRQTVAAVGDTIKILEGGEEIGAMKNESVIKKLLSLGKDQLISIDVDNTLKVWDINKEVVVVELQFSKDSFLVTSLVHPLTYINKLLIGSNQGTMQLWNIRTSRLVHTFNGWGSPLLCLEQSTALDVVGVGLANGGVLLHNVRTDQTIMRFKQDWGPVTGLSFRTDGVDMMVSISAAGNIAVWDLNEKRLASVLYGAHQSLAAATFFNNEPIMATNGADNAIKIWIFDQSDGSARLLKERCGHSDTPTLIRFHPSNPHAIISAGTDNSLRVIGLRRQIISRELSQGTIIKKKKQSLHSRDNRLPLITDFAFEAHRAHQWDSLVSVHKDTPTFNTWNITNYCLGKHSITLSDKPVSCCISGCGHYMFIGTAGGRVFMFNIQSGLERGQFTINKKPAHKGPVRSISTYLNYIITGGADRTVKVWSYYNKRLLHFIELSSPVTRMFCHKESGLVGVACDNFQLVVIDAETGGVARAFDGPSGRITDLLISPNSRWLVVSSMDCSISTWDIPAGLIIDLFYTATPPLSLSMSSLGHFIATTHVDELGIYLWSNVTLYSSVSLSPVNIISNNQLITDLPSTGTDPVQTVSDSMNINEEAMNINEGDVVHDSSLIKLSHLPKSQWHCLQYMDTIKERNKPKDPVQPLNPAPFFLPTLPGLEMKFIPAPEPIPTIDENKDSLVPLSRFNKSSFQKLLIDYHSNTRDFSEVLHVLLSMSPSSVDAEFQLLASSVGNASGGGATPSHDNVVLFESVLQFISEGLLGNDHYELLQSYLCLLLKYHTAALIKIDSVLPLLYGLTERQEKGWKLLSNKMNYCHTLLSYCKSATV</sequence>
<dbReference type="KEGG" id="aqu:100632969"/>
<dbReference type="Pfam" id="PF25171">
    <property type="entry name" value="Beta-prop_WDR36-Utp21_1st"/>
    <property type="match status" value="1"/>
</dbReference>
<dbReference type="PANTHER" id="PTHR22840">
    <property type="entry name" value="WD REPEAT-CONTAINING PROTEIN 36"/>
    <property type="match status" value="1"/>
</dbReference>
<keyword evidence="5" id="KW-1185">Reference proteome</keyword>
<feature type="repeat" description="WD" evidence="1">
    <location>
        <begin position="463"/>
        <end position="502"/>
    </location>
</feature>
<dbReference type="eggNOG" id="KOG1539">
    <property type="taxonomic scope" value="Eukaryota"/>
</dbReference>
<dbReference type="InParanoid" id="A0A1X7U566"/>
<evidence type="ECO:0000259" key="2">
    <source>
        <dbReference type="Pfam" id="PF04192"/>
    </source>
</evidence>
<dbReference type="PANTHER" id="PTHR22840:SF12">
    <property type="entry name" value="WD REPEAT-CONTAINING PROTEIN 36"/>
    <property type="match status" value="1"/>
</dbReference>
<dbReference type="SMART" id="SM00320">
    <property type="entry name" value="WD40"/>
    <property type="match status" value="11"/>
</dbReference>
<dbReference type="InterPro" id="IPR015943">
    <property type="entry name" value="WD40/YVTN_repeat-like_dom_sf"/>
</dbReference>
<reference evidence="4" key="2">
    <citation type="submission" date="2017-05" db="UniProtKB">
        <authorList>
            <consortium name="EnsemblMetazoa"/>
        </authorList>
    </citation>
    <scope>IDENTIFICATION</scope>
</reference>
<dbReference type="Gene3D" id="2.130.10.10">
    <property type="entry name" value="YVTN repeat-like/Quinoprotein amine dehydrogenase"/>
    <property type="match status" value="2"/>
</dbReference>
<feature type="domain" description="WDR36/Utp21 C-terminal" evidence="2">
    <location>
        <begin position="675"/>
        <end position="887"/>
    </location>
</feature>
<dbReference type="PROSITE" id="PS50082">
    <property type="entry name" value="WD_REPEATS_2"/>
    <property type="match status" value="2"/>
</dbReference>
<dbReference type="InterPro" id="IPR059157">
    <property type="entry name" value="WDR36-Utp21_N"/>
</dbReference>
<dbReference type="InterPro" id="IPR007319">
    <property type="entry name" value="WDR36/Utp21_C"/>
</dbReference>
<evidence type="ECO:0000313" key="5">
    <source>
        <dbReference type="Proteomes" id="UP000007879"/>
    </source>
</evidence>
<dbReference type="OrthoDB" id="10250769at2759"/>
<organism evidence="4">
    <name type="scientific">Amphimedon queenslandica</name>
    <name type="common">Sponge</name>
    <dbReference type="NCBI Taxonomy" id="400682"/>
    <lineage>
        <taxon>Eukaryota</taxon>
        <taxon>Metazoa</taxon>
        <taxon>Porifera</taxon>
        <taxon>Demospongiae</taxon>
        <taxon>Heteroscleromorpha</taxon>
        <taxon>Haplosclerida</taxon>
        <taxon>Niphatidae</taxon>
        <taxon>Amphimedon</taxon>
    </lineage>
</organism>
<dbReference type="GO" id="GO:0032040">
    <property type="term" value="C:small-subunit processome"/>
    <property type="evidence" value="ECO:0007669"/>
    <property type="project" value="InterPro"/>
</dbReference>
<dbReference type="Pfam" id="PF04192">
    <property type="entry name" value="Utp21"/>
    <property type="match status" value="1"/>
</dbReference>
<gene>
    <name evidence="4" type="primary">100632969</name>
</gene>
<dbReference type="AlphaFoldDB" id="A0A1X7U566"/>
<proteinExistence type="predicted"/>
<accession>A0A1X7U566</accession>
<evidence type="ECO:0000313" key="4">
    <source>
        <dbReference type="EnsemblMetazoa" id="Aqu2.1.22803_001"/>
    </source>
</evidence>
<keyword evidence="1" id="KW-0853">WD repeat</keyword>
<dbReference type="GO" id="GO:0006364">
    <property type="term" value="P:rRNA processing"/>
    <property type="evidence" value="ECO:0007669"/>
    <property type="project" value="InterPro"/>
</dbReference>
<evidence type="ECO:0000256" key="1">
    <source>
        <dbReference type="PROSITE-ProRule" id="PRU00221"/>
    </source>
</evidence>
<dbReference type="SUPFAM" id="SSF50978">
    <property type="entry name" value="WD40 repeat-like"/>
    <property type="match status" value="2"/>
</dbReference>